<comment type="subcellular location">
    <subcellularLocation>
        <location evidence="9">Cytoplasm</location>
    </subcellularLocation>
</comment>
<dbReference type="SFLD" id="SFLDF00271">
    <property type="entry name" value="lipoyl_synthase"/>
    <property type="match status" value="1"/>
</dbReference>
<sequence>MVIFCWGGYTIGSSRSFFLILNVKVPMAFRLPVVAEPEMPEGTSVSATGRLPRWLKRPIPKSNSNHLTDQLMDELGLETVCENAKCPNRMECYSQQTATFMILGNVCTRPCGFCAVHRGRPPQAPAEDEPGRIAEAAARLGLKHVVITSVTRDDLPDGGADHFYRCVLAVRERTGATTEVLTPDFVQCKDALARVIEARPDVFNHNMETVPRLYRRVRGPKSDYAWTLQMMREVKKYDESVKTKSGLMLGLGEERGELLDALADLREHGVDFLTLGQYLQPGEKYLPVVRYVPPEEFDELADLAKEMGFIKVAAGPFVRSSYHARDMAETT</sequence>
<comment type="pathway">
    <text evidence="9">Protein modification; protein lipoylation via endogenous pathway; protein N(6)-(lipoyl)lysine from octanoyl-[acyl-carrier-protein]: step 2/2.</text>
</comment>
<evidence type="ECO:0000313" key="11">
    <source>
        <dbReference type="EMBL" id="TWT73036.1"/>
    </source>
</evidence>
<dbReference type="InterPro" id="IPR007197">
    <property type="entry name" value="rSAM"/>
</dbReference>
<evidence type="ECO:0000256" key="4">
    <source>
        <dbReference type="ARBA" id="ARBA00022691"/>
    </source>
</evidence>
<keyword evidence="3 9" id="KW-0808">Transferase</keyword>
<keyword evidence="1 9" id="KW-0004">4Fe-4S</keyword>
<dbReference type="InterPro" id="IPR006638">
    <property type="entry name" value="Elp3/MiaA/NifB-like_rSAM"/>
</dbReference>
<dbReference type="PIRSF" id="PIRSF005963">
    <property type="entry name" value="Lipoyl_synth"/>
    <property type="match status" value="1"/>
</dbReference>
<dbReference type="EMBL" id="SJPK01000003">
    <property type="protein sequence ID" value="TWT73036.1"/>
    <property type="molecule type" value="Genomic_DNA"/>
</dbReference>
<dbReference type="InterPro" id="IPR003698">
    <property type="entry name" value="Lipoyl_synth"/>
</dbReference>
<evidence type="ECO:0000256" key="6">
    <source>
        <dbReference type="ARBA" id="ARBA00023004"/>
    </source>
</evidence>
<evidence type="ECO:0000256" key="8">
    <source>
        <dbReference type="ARBA" id="ARBA00047326"/>
    </source>
</evidence>
<dbReference type="SMART" id="SM00729">
    <property type="entry name" value="Elp3"/>
    <property type="match status" value="1"/>
</dbReference>
<dbReference type="AlphaFoldDB" id="A0A5C5YBF9"/>
<evidence type="ECO:0000256" key="7">
    <source>
        <dbReference type="ARBA" id="ARBA00023014"/>
    </source>
</evidence>
<dbReference type="SUPFAM" id="SSF102114">
    <property type="entry name" value="Radical SAM enzymes"/>
    <property type="match status" value="1"/>
</dbReference>
<keyword evidence="5 9" id="KW-0479">Metal-binding</keyword>
<dbReference type="PANTHER" id="PTHR10949:SF0">
    <property type="entry name" value="LIPOYL SYNTHASE, MITOCHONDRIAL"/>
    <property type="match status" value="1"/>
</dbReference>
<evidence type="ECO:0000256" key="2">
    <source>
        <dbReference type="ARBA" id="ARBA00022490"/>
    </source>
</evidence>
<protein>
    <recommendedName>
        <fullName evidence="9">Lipoyl synthase</fullName>
        <ecNumber evidence="9">2.8.1.8</ecNumber>
    </recommendedName>
    <alternativeName>
        <fullName evidence="9">Lip-syn</fullName>
        <shortName evidence="9">LS</shortName>
    </alternativeName>
    <alternativeName>
        <fullName evidence="9">Lipoate synthase</fullName>
    </alternativeName>
    <alternativeName>
        <fullName evidence="9">Lipoic acid synthase</fullName>
    </alternativeName>
    <alternativeName>
        <fullName evidence="9">Sulfur insertion protein LipA</fullName>
    </alternativeName>
</protein>
<dbReference type="PANTHER" id="PTHR10949">
    <property type="entry name" value="LIPOYL SYNTHASE"/>
    <property type="match status" value="1"/>
</dbReference>
<feature type="binding site" evidence="9">
    <location>
        <position position="111"/>
    </location>
    <ligand>
        <name>[4Fe-4S] cluster</name>
        <dbReference type="ChEBI" id="CHEBI:49883"/>
        <label>2</label>
        <note>4Fe-4S-S-AdoMet</note>
    </ligand>
</feature>
<comment type="similarity">
    <text evidence="9">Belongs to the radical SAM superfamily. Lipoyl synthase family.</text>
</comment>
<feature type="binding site" evidence="9">
    <location>
        <position position="92"/>
    </location>
    <ligand>
        <name>[4Fe-4S] cluster</name>
        <dbReference type="ChEBI" id="CHEBI:49883"/>
        <label>1</label>
    </ligand>
</feature>
<accession>A0A5C5YBF9</accession>
<evidence type="ECO:0000259" key="10">
    <source>
        <dbReference type="PROSITE" id="PS51918"/>
    </source>
</evidence>
<dbReference type="GO" id="GO:0051539">
    <property type="term" value="F:4 iron, 4 sulfur cluster binding"/>
    <property type="evidence" value="ECO:0007669"/>
    <property type="project" value="UniProtKB-UniRule"/>
</dbReference>
<dbReference type="InterPro" id="IPR013785">
    <property type="entry name" value="Aldolase_TIM"/>
</dbReference>
<feature type="domain" description="Radical SAM core" evidence="10">
    <location>
        <begin position="93"/>
        <end position="310"/>
    </location>
</feature>
<feature type="binding site" evidence="9">
    <location>
        <position position="86"/>
    </location>
    <ligand>
        <name>[4Fe-4S] cluster</name>
        <dbReference type="ChEBI" id="CHEBI:49883"/>
        <label>1</label>
    </ligand>
</feature>
<evidence type="ECO:0000313" key="12">
    <source>
        <dbReference type="Proteomes" id="UP000318053"/>
    </source>
</evidence>
<dbReference type="SFLD" id="SFLDG01058">
    <property type="entry name" value="lipoyl_synthase_like"/>
    <property type="match status" value="1"/>
</dbReference>
<evidence type="ECO:0000256" key="3">
    <source>
        <dbReference type="ARBA" id="ARBA00022679"/>
    </source>
</evidence>
<name>A0A5C5YBF9_9BACT</name>
<reference evidence="11 12" key="1">
    <citation type="submission" date="2019-02" db="EMBL/GenBank/DDBJ databases">
        <title>Deep-cultivation of Planctomycetes and their phenomic and genomic characterization uncovers novel biology.</title>
        <authorList>
            <person name="Wiegand S."/>
            <person name="Jogler M."/>
            <person name="Boedeker C."/>
            <person name="Pinto D."/>
            <person name="Vollmers J."/>
            <person name="Rivas-Marin E."/>
            <person name="Kohn T."/>
            <person name="Peeters S.H."/>
            <person name="Heuer A."/>
            <person name="Rast P."/>
            <person name="Oberbeckmann S."/>
            <person name="Bunk B."/>
            <person name="Jeske O."/>
            <person name="Meyerdierks A."/>
            <person name="Storesund J.E."/>
            <person name="Kallscheuer N."/>
            <person name="Luecker S."/>
            <person name="Lage O.M."/>
            <person name="Pohl T."/>
            <person name="Merkel B.J."/>
            <person name="Hornburger P."/>
            <person name="Mueller R.-W."/>
            <person name="Bruemmer F."/>
            <person name="Labrenz M."/>
            <person name="Spormann A.M."/>
            <person name="Op Den Camp H."/>
            <person name="Overmann J."/>
            <person name="Amann R."/>
            <person name="Jetten M.S.M."/>
            <person name="Mascher T."/>
            <person name="Medema M.H."/>
            <person name="Devos D.P."/>
            <person name="Kaster A.-K."/>
            <person name="Ovreas L."/>
            <person name="Rohde M."/>
            <person name="Galperin M.Y."/>
            <person name="Jogler C."/>
        </authorList>
    </citation>
    <scope>NUCLEOTIDE SEQUENCE [LARGE SCALE GENOMIC DNA]</scope>
    <source>
        <strain evidence="11 12">CA85</strain>
    </source>
</reference>
<feature type="binding site" evidence="9">
    <location>
        <position position="114"/>
    </location>
    <ligand>
        <name>[4Fe-4S] cluster</name>
        <dbReference type="ChEBI" id="CHEBI:49883"/>
        <label>2</label>
        <note>4Fe-4S-S-AdoMet</note>
    </ligand>
</feature>
<keyword evidence="2 9" id="KW-0963">Cytoplasm</keyword>
<organism evidence="11 12">
    <name type="scientific">Allorhodopirellula solitaria</name>
    <dbReference type="NCBI Taxonomy" id="2527987"/>
    <lineage>
        <taxon>Bacteria</taxon>
        <taxon>Pseudomonadati</taxon>
        <taxon>Planctomycetota</taxon>
        <taxon>Planctomycetia</taxon>
        <taxon>Pirellulales</taxon>
        <taxon>Pirellulaceae</taxon>
        <taxon>Allorhodopirellula</taxon>
    </lineage>
</organism>
<dbReference type="Gene3D" id="3.20.20.70">
    <property type="entry name" value="Aldolase class I"/>
    <property type="match status" value="1"/>
</dbReference>
<dbReference type="CDD" id="cd01335">
    <property type="entry name" value="Radical_SAM"/>
    <property type="match status" value="1"/>
</dbReference>
<dbReference type="Proteomes" id="UP000318053">
    <property type="component" value="Unassembled WGS sequence"/>
</dbReference>
<keyword evidence="7 9" id="KW-0411">Iron-sulfur</keyword>
<dbReference type="Pfam" id="PF04055">
    <property type="entry name" value="Radical_SAM"/>
    <property type="match status" value="1"/>
</dbReference>
<keyword evidence="12" id="KW-1185">Reference proteome</keyword>
<keyword evidence="6 9" id="KW-0408">Iron</keyword>
<dbReference type="FunFam" id="3.20.20.70:FF:000186">
    <property type="entry name" value="Lipoyl synthase"/>
    <property type="match status" value="1"/>
</dbReference>
<dbReference type="NCBIfam" id="NF004019">
    <property type="entry name" value="PRK05481.1"/>
    <property type="match status" value="1"/>
</dbReference>
<dbReference type="GO" id="GO:0046872">
    <property type="term" value="F:metal ion binding"/>
    <property type="evidence" value="ECO:0007669"/>
    <property type="project" value="UniProtKB-KW"/>
</dbReference>
<dbReference type="PROSITE" id="PS51918">
    <property type="entry name" value="RADICAL_SAM"/>
    <property type="match status" value="1"/>
</dbReference>
<dbReference type="GO" id="GO:0005737">
    <property type="term" value="C:cytoplasm"/>
    <property type="evidence" value="ECO:0007669"/>
    <property type="project" value="UniProtKB-SubCell"/>
</dbReference>
<evidence type="ECO:0000256" key="9">
    <source>
        <dbReference type="HAMAP-Rule" id="MF_00206"/>
    </source>
</evidence>
<comment type="function">
    <text evidence="9">Catalyzes the radical-mediated insertion of two sulfur atoms into the C-6 and C-8 positions of the octanoyl moiety bound to the lipoyl domains of lipoate-dependent enzymes, thereby converting the octanoylated domains into lipoylated derivatives.</text>
</comment>
<comment type="catalytic activity">
    <reaction evidence="8 9">
        <text>[[Fe-S] cluster scaffold protein carrying a second [4Fe-4S](2+) cluster] + N(6)-octanoyl-L-lysyl-[protein] + 2 oxidized [2Fe-2S]-[ferredoxin] + 2 S-adenosyl-L-methionine + 4 H(+) = [[Fe-S] cluster scaffold protein] + N(6)-[(R)-dihydrolipoyl]-L-lysyl-[protein] + 4 Fe(3+) + 2 hydrogen sulfide + 2 5'-deoxyadenosine + 2 L-methionine + 2 reduced [2Fe-2S]-[ferredoxin]</text>
        <dbReference type="Rhea" id="RHEA:16585"/>
        <dbReference type="Rhea" id="RHEA-COMP:9928"/>
        <dbReference type="Rhea" id="RHEA-COMP:10000"/>
        <dbReference type="Rhea" id="RHEA-COMP:10001"/>
        <dbReference type="Rhea" id="RHEA-COMP:10475"/>
        <dbReference type="Rhea" id="RHEA-COMP:14568"/>
        <dbReference type="Rhea" id="RHEA-COMP:14569"/>
        <dbReference type="ChEBI" id="CHEBI:15378"/>
        <dbReference type="ChEBI" id="CHEBI:17319"/>
        <dbReference type="ChEBI" id="CHEBI:29034"/>
        <dbReference type="ChEBI" id="CHEBI:29919"/>
        <dbReference type="ChEBI" id="CHEBI:33722"/>
        <dbReference type="ChEBI" id="CHEBI:33737"/>
        <dbReference type="ChEBI" id="CHEBI:33738"/>
        <dbReference type="ChEBI" id="CHEBI:57844"/>
        <dbReference type="ChEBI" id="CHEBI:59789"/>
        <dbReference type="ChEBI" id="CHEBI:78809"/>
        <dbReference type="ChEBI" id="CHEBI:83100"/>
        <dbReference type="EC" id="2.8.1.8"/>
    </reaction>
</comment>
<keyword evidence="4 9" id="KW-0949">S-adenosyl-L-methionine</keyword>
<dbReference type="NCBIfam" id="NF009544">
    <property type="entry name" value="PRK12928.1"/>
    <property type="match status" value="1"/>
</dbReference>
<dbReference type="InterPro" id="IPR058240">
    <property type="entry name" value="rSAM_sf"/>
</dbReference>
<dbReference type="GO" id="GO:0016992">
    <property type="term" value="F:lipoate synthase activity"/>
    <property type="evidence" value="ECO:0007669"/>
    <property type="project" value="UniProtKB-UniRule"/>
</dbReference>
<dbReference type="GO" id="GO:0009249">
    <property type="term" value="P:protein lipoylation"/>
    <property type="evidence" value="ECO:0007669"/>
    <property type="project" value="UniProtKB-UniRule"/>
</dbReference>
<dbReference type="UniPathway" id="UPA00538">
    <property type="reaction ID" value="UER00593"/>
</dbReference>
<feature type="binding site" evidence="9">
    <location>
        <position position="321"/>
    </location>
    <ligand>
        <name>[4Fe-4S] cluster</name>
        <dbReference type="ChEBI" id="CHEBI:49883"/>
        <label>1</label>
    </ligand>
</feature>
<comment type="cofactor">
    <cofactor evidence="9">
        <name>[4Fe-4S] cluster</name>
        <dbReference type="ChEBI" id="CHEBI:49883"/>
    </cofactor>
    <text evidence="9">Binds 2 [4Fe-4S] clusters per subunit. One cluster is coordinated with 3 cysteines and an exchangeable S-adenosyl-L-methionine.</text>
</comment>
<feature type="binding site" evidence="9">
    <location>
        <position position="107"/>
    </location>
    <ligand>
        <name>[4Fe-4S] cluster</name>
        <dbReference type="ChEBI" id="CHEBI:49883"/>
        <label>2</label>
        <note>4Fe-4S-S-AdoMet</note>
    </ligand>
</feature>
<gene>
    <name evidence="9 11" type="primary">lipA</name>
    <name evidence="11" type="ORF">CA85_15020</name>
</gene>
<evidence type="ECO:0000256" key="1">
    <source>
        <dbReference type="ARBA" id="ARBA00022485"/>
    </source>
</evidence>
<dbReference type="NCBIfam" id="TIGR00510">
    <property type="entry name" value="lipA"/>
    <property type="match status" value="1"/>
</dbReference>
<proteinExistence type="inferred from homology"/>
<dbReference type="EC" id="2.8.1.8" evidence="9"/>
<comment type="caution">
    <text evidence="11">The sequence shown here is derived from an EMBL/GenBank/DDBJ whole genome shotgun (WGS) entry which is preliminary data.</text>
</comment>
<feature type="binding site" evidence="9">
    <location>
        <position position="81"/>
    </location>
    <ligand>
        <name>[4Fe-4S] cluster</name>
        <dbReference type="ChEBI" id="CHEBI:49883"/>
        <label>1</label>
    </ligand>
</feature>
<dbReference type="SFLD" id="SFLDS00029">
    <property type="entry name" value="Radical_SAM"/>
    <property type="match status" value="1"/>
</dbReference>
<evidence type="ECO:0000256" key="5">
    <source>
        <dbReference type="ARBA" id="ARBA00022723"/>
    </source>
</evidence>
<dbReference type="HAMAP" id="MF_00206">
    <property type="entry name" value="Lipoyl_synth"/>
    <property type="match status" value="1"/>
</dbReference>